<feature type="transmembrane region" description="Helical" evidence="14">
    <location>
        <begin position="190"/>
        <end position="213"/>
    </location>
</feature>
<evidence type="ECO:0000256" key="4">
    <source>
        <dbReference type="ARBA" id="ARBA00022475"/>
    </source>
</evidence>
<dbReference type="EMBL" id="MHVR01000007">
    <property type="protein sequence ID" value="OHA96243.1"/>
    <property type="molecule type" value="Genomic_DNA"/>
</dbReference>
<keyword evidence="8" id="KW-0915">Sodium</keyword>
<name>A0A1G2TG95_9BACT</name>
<dbReference type="InterPro" id="IPR050277">
    <property type="entry name" value="Sodium:Solute_Symporter"/>
</dbReference>
<feature type="transmembrane region" description="Helical" evidence="14">
    <location>
        <begin position="261"/>
        <end position="280"/>
    </location>
</feature>
<accession>A0A1G2TG95</accession>
<evidence type="ECO:0000256" key="5">
    <source>
        <dbReference type="ARBA" id="ARBA00022692"/>
    </source>
</evidence>
<dbReference type="InterPro" id="IPR001734">
    <property type="entry name" value="Na/solute_symporter"/>
</dbReference>
<evidence type="ECO:0008006" key="17">
    <source>
        <dbReference type="Google" id="ProtNLM"/>
    </source>
</evidence>
<evidence type="ECO:0000256" key="10">
    <source>
        <dbReference type="ARBA" id="ARBA00023136"/>
    </source>
</evidence>
<evidence type="ECO:0000256" key="12">
    <source>
        <dbReference type="ARBA" id="ARBA00033708"/>
    </source>
</evidence>
<dbReference type="InterPro" id="IPR038377">
    <property type="entry name" value="Na/Glc_symporter_sf"/>
</dbReference>
<keyword evidence="9" id="KW-0406">Ion transport</keyword>
<evidence type="ECO:0000313" key="15">
    <source>
        <dbReference type="EMBL" id="OHA96243.1"/>
    </source>
</evidence>
<feature type="transmembrane region" description="Helical" evidence="14">
    <location>
        <begin position="33"/>
        <end position="51"/>
    </location>
</feature>
<dbReference type="PROSITE" id="PS50283">
    <property type="entry name" value="NA_SOLUT_SYMP_3"/>
    <property type="match status" value="1"/>
</dbReference>
<feature type="transmembrane region" description="Helical" evidence="14">
    <location>
        <begin position="117"/>
        <end position="146"/>
    </location>
</feature>
<evidence type="ECO:0000256" key="9">
    <source>
        <dbReference type="ARBA" id="ARBA00023065"/>
    </source>
</evidence>
<keyword evidence="11" id="KW-0739">Sodium transport</keyword>
<dbReference type="Pfam" id="PF00474">
    <property type="entry name" value="SSF"/>
    <property type="match status" value="1"/>
</dbReference>
<proteinExistence type="inferred from homology"/>
<feature type="transmembrane region" description="Helical" evidence="14">
    <location>
        <begin position="220"/>
        <end position="241"/>
    </location>
</feature>
<comment type="similarity">
    <text evidence="2 13">Belongs to the sodium:solute symporter (SSF) (TC 2.A.21) family.</text>
</comment>
<organism evidence="15 16">
    <name type="scientific">Candidatus Zambryskibacteria bacterium RIFCSPHIGHO2_02_FULL_43_14</name>
    <dbReference type="NCBI Taxonomy" id="1802748"/>
    <lineage>
        <taxon>Bacteria</taxon>
        <taxon>Candidatus Zambryskiibacteriota</taxon>
    </lineage>
</organism>
<evidence type="ECO:0000256" key="8">
    <source>
        <dbReference type="ARBA" id="ARBA00023053"/>
    </source>
</evidence>
<evidence type="ECO:0000256" key="6">
    <source>
        <dbReference type="ARBA" id="ARBA00022847"/>
    </source>
</evidence>
<comment type="catalytic activity">
    <reaction evidence="12">
        <text>L-proline(in) + Na(+)(in) = L-proline(out) + Na(+)(out)</text>
        <dbReference type="Rhea" id="RHEA:28967"/>
        <dbReference type="ChEBI" id="CHEBI:29101"/>
        <dbReference type="ChEBI" id="CHEBI:60039"/>
    </reaction>
</comment>
<keyword evidence="5 14" id="KW-0812">Transmembrane</keyword>
<dbReference type="PANTHER" id="PTHR48086">
    <property type="entry name" value="SODIUM/PROLINE SYMPORTER-RELATED"/>
    <property type="match status" value="1"/>
</dbReference>
<dbReference type="GO" id="GO:0005886">
    <property type="term" value="C:plasma membrane"/>
    <property type="evidence" value="ECO:0007669"/>
    <property type="project" value="UniProtKB-SubCell"/>
</dbReference>
<dbReference type="GO" id="GO:0015293">
    <property type="term" value="F:symporter activity"/>
    <property type="evidence" value="ECO:0007669"/>
    <property type="project" value="UniProtKB-KW"/>
</dbReference>
<evidence type="ECO:0000256" key="13">
    <source>
        <dbReference type="RuleBase" id="RU362091"/>
    </source>
</evidence>
<protein>
    <recommendedName>
        <fullName evidence="17">Sodium:solute symporter</fullName>
    </recommendedName>
</protein>
<dbReference type="AlphaFoldDB" id="A0A1G2TG95"/>
<evidence type="ECO:0000313" key="16">
    <source>
        <dbReference type="Proteomes" id="UP000178175"/>
    </source>
</evidence>
<comment type="subcellular location">
    <subcellularLocation>
        <location evidence="1">Cell membrane</location>
        <topology evidence="1">Multi-pass membrane protein</topology>
    </subcellularLocation>
</comment>
<keyword evidence="6" id="KW-0769">Symport</keyword>
<evidence type="ECO:0000256" key="2">
    <source>
        <dbReference type="ARBA" id="ARBA00006434"/>
    </source>
</evidence>
<reference evidence="15 16" key="1">
    <citation type="journal article" date="2016" name="Nat. Commun.">
        <title>Thousands of microbial genomes shed light on interconnected biogeochemical processes in an aquifer system.</title>
        <authorList>
            <person name="Anantharaman K."/>
            <person name="Brown C.T."/>
            <person name="Hug L.A."/>
            <person name="Sharon I."/>
            <person name="Castelle C.J."/>
            <person name="Probst A.J."/>
            <person name="Thomas B.C."/>
            <person name="Singh A."/>
            <person name="Wilkins M.J."/>
            <person name="Karaoz U."/>
            <person name="Brodie E.L."/>
            <person name="Williams K.H."/>
            <person name="Hubbard S.S."/>
            <person name="Banfield J.F."/>
        </authorList>
    </citation>
    <scope>NUCLEOTIDE SEQUENCE [LARGE SCALE GENOMIC DNA]</scope>
</reference>
<feature type="transmembrane region" description="Helical" evidence="14">
    <location>
        <begin position="166"/>
        <end position="184"/>
    </location>
</feature>
<evidence type="ECO:0000256" key="14">
    <source>
        <dbReference type="SAM" id="Phobius"/>
    </source>
</evidence>
<sequence length="294" mass="31960">MAGILGVLALHLYHSDTTPLTRISQSPISFGGTFWMLGIPLFVTLIAAALCNADIGERVYAINRRKVRYSYLFAAVLFAVIVGTYGSIGFLAKNLGMSLSNTEPPALAVLQATMSQWILFLVTVVLIVVLVSTLASMIGSAGDLTVIEIYQRFINKRANNAETVRWGRIFMTMTVVLGTLIATLNLDLSLLIQSMAVIRGEVIIPMLLALFWPLIAPGRYVFWGMITGVLGGITITFGGPLWQNVFSQSTAQFIIANSRPFGALFTLFAPLGFCLLAVTLRRVGALTLVTHRDV</sequence>
<evidence type="ECO:0000256" key="1">
    <source>
        <dbReference type="ARBA" id="ARBA00004651"/>
    </source>
</evidence>
<dbReference type="GO" id="GO:0006814">
    <property type="term" value="P:sodium ion transport"/>
    <property type="evidence" value="ECO:0007669"/>
    <property type="project" value="UniProtKB-KW"/>
</dbReference>
<evidence type="ECO:0000256" key="11">
    <source>
        <dbReference type="ARBA" id="ARBA00023201"/>
    </source>
</evidence>
<keyword evidence="3" id="KW-0813">Transport</keyword>
<feature type="transmembrane region" description="Helical" evidence="14">
    <location>
        <begin position="71"/>
        <end position="92"/>
    </location>
</feature>
<comment type="caution">
    <text evidence="15">The sequence shown here is derived from an EMBL/GenBank/DDBJ whole genome shotgun (WGS) entry which is preliminary data.</text>
</comment>
<keyword evidence="10 14" id="KW-0472">Membrane</keyword>
<dbReference type="Proteomes" id="UP000178175">
    <property type="component" value="Unassembled WGS sequence"/>
</dbReference>
<evidence type="ECO:0000256" key="7">
    <source>
        <dbReference type="ARBA" id="ARBA00022989"/>
    </source>
</evidence>
<gene>
    <name evidence="15" type="ORF">A3C70_02290</name>
</gene>
<evidence type="ECO:0000256" key="3">
    <source>
        <dbReference type="ARBA" id="ARBA00022448"/>
    </source>
</evidence>
<keyword evidence="7 14" id="KW-1133">Transmembrane helix</keyword>
<dbReference type="PANTHER" id="PTHR48086:SF3">
    <property type="entry name" value="SODIUM_PROLINE SYMPORTER"/>
    <property type="match status" value="1"/>
</dbReference>
<keyword evidence="4" id="KW-1003">Cell membrane</keyword>
<dbReference type="Gene3D" id="1.20.1730.10">
    <property type="entry name" value="Sodium/glucose cotransporter"/>
    <property type="match status" value="1"/>
</dbReference>